<dbReference type="InterPro" id="IPR000997">
    <property type="entry name" value="Cholinesterase"/>
</dbReference>
<evidence type="ECO:0000313" key="7">
    <source>
        <dbReference type="EMBL" id="MBB5432729.1"/>
    </source>
</evidence>
<evidence type="ECO:0000256" key="4">
    <source>
        <dbReference type="RuleBase" id="RU361235"/>
    </source>
</evidence>
<evidence type="ECO:0000256" key="5">
    <source>
        <dbReference type="SAM" id="MobiDB-lite"/>
    </source>
</evidence>
<accession>A0A7W8VEA1</accession>
<dbReference type="Pfam" id="PF00135">
    <property type="entry name" value="COesterase"/>
    <property type="match status" value="1"/>
</dbReference>
<keyword evidence="2 4" id="KW-0378">Hydrolase</keyword>
<dbReference type="EC" id="3.1.1.-" evidence="4"/>
<dbReference type="GO" id="GO:0004104">
    <property type="term" value="F:cholinesterase activity"/>
    <property type="evidence" value="ECO:0007669"/>
    <property type="project" value="InterPro"/>
</dbReference>
<evidence type="ECO:0000256" key="3">
    <source>
        <dbReference type="PIRSR" id="PIRSR600997-1"/>
    </source>
</evidence>
<dbReference type="InterPro" id="IPR002018">
    <property type="entry name" value="CarbesteraseB"/>
</dbReference>
<name>A0A7W8VEA1_9ACTN</name>
<feature type="domain" description="Carboxylesterase type B" evidence="6">
    <location>
        <begin position="2"/>
        <end position="469"/>
    </location>
</feature>
<comment type="similarity">
    <text evidence="1 4">Belongs to the type-B carboxylesterase/lipase family.</text>
</comment>
<dbReference type="PRINTS" id="PR00878">
    <property type="entry name" value="CHOLNESTRASE"/>
</dbReference>
<dbReference type="Proteomes" id="UP000572635">
    <property type="component" value="Unassembled WGS sequence"/>
</dbReference>
<evidence type="ECO:0000313" key="8">
    <source>
        <dbReference type="Proteomes" id="UP000572635"/>
    </source>
</evidence>
<feature type="active site" description="Charge relay system" evidence="3">
    <location>
        <position position="413"/>
    </location>
</feature>
<dbReference type="PROSITE" id="PS00122">
    <property type="entry name" value="CARBOXYLESTERASE_B_1"/>
    <property type="match status" value="1"/>
</dbReference>
<dbReference type="InterPro" id="IPR029058">
    <property type="entry name" value="AB_hydrolase_fold"/>
</dbReference>
<dbReference type="PANTHER" id="PTHR11559">
    <property type="entry name" value="CARBOXYLESTERASE"/>
    <property type="match status" value="1"/>
</dbReference>
<evidence type="ECO:0000256" key="2">
    <source>
        <dbReference type="ARBA" id="ARBA00022801"/>
    </source>
</evidence>
<organism evidence="7 8">
    <name type="scientific">Nocardiopsis composta</name>
    <dbReference type="NCBI Taxonomy" id="157465"/>
    <lineage>
        <taxon>Bacteria</taxon>
        <taxon>Bacillati</taxon>
        <taxon>Actinomycetota</taxon>
        <taxon>Actinomycetes</taxon>
        <taxon>Streptosporangiales</taxon>
        <taxon>Nocardiopsidaceae</taxon>
        <taxon>Nocardiopsis</taxon>
    </lineage>
</organism>
<proteinExistence type="inferred from homology"/>
<feature type="active site" description="Acyl-ester intermediate" evidence="3">
    <location>
        <position position="184"/>
    </location>
</feature>
<dbReference type="InterPro" id="IPR019826">
    <property type="entry name" value="Carboxylesterase_B_AS"/>
</dbReference>
<evidence type="ECO:0000256" key="1">
    <source>
        <dbReference type="ARBA" id="ARBA00005964"/>
    </source>
</evidence>
<keyword evidence="8" id="KW-1185">Reference proteome</keyword>
<feature type="region of interest" description="Disordered" evidence="5">
    <location>
        <begin position="39"/>
        <end position="72"/>
    </location>
</feature>
<comment type="caution">
    <text evidence="7">The sequence shown here is derived from an EMBL/GenBank/DDBJ whole genome shotgun (WGS) entry which is preliminary data.</text>
</comment>
<dbReference type="RefSeq" id="WP_184392254.1">
    <property type="nucleotide sequence ID" value="NZ_BAAAJD010000041.1"/>
</dbReference>
<dbReference type="Gene3D" id="3.40.50.1820">
    <property type="entry name" value="alpha/beta hydrolase"/>
    <property type="match status" value="1"/>
</dbReference>
<protein>
    <recommendedName>
        <fullName evidence="4">Carboxylic ester hydrolase</fullName>
        <ecNumber evidence="4">3.1.1.-</ecNumber>
    </recommendedName>
</protein>
<feature type="compositionally biased region" description="Pro residues" evidence="5">
    <location>
        <begin position="58"/>
        <end position="70"/>
    </location>
</feature>
<feature type="compositionally biased region" description="Basic and acidic residues" evidence="5">
    <location>
        <begin position="45"/>
        <end position="54"/>
    </location>
</feature>
<dbReference type="InterPro" id="IPR050309">
    <property type="entry name" value="Type-B_Carboxylest/Lipase"/>
</dbReference>
<dbReference type="SUPFAM" id="SSF53474">
    <property type="entry name" value="alpha/beta-Hydrolases"/>
    <property type="match status" value="1"/>
</dbReference>
<dbReference type="AlphaFoldDB" id="A0A7W8VEA1"/>
<evidence type="ECO:0000259" key="6">
    <source>
        <dbReference type="Pfam" id="PF00135"/>
    </source>
</evidence>
<gene>
    <name evidence="7" type="ORF">HDA36_002813</name>
</gene>
<feature type="active site" description="Charge relay system" evidence="3">
    <location>
        <position position="318"/>
    </location>
</feature>
<dbReference type="EMBL" id="JACHDB010000001">
    <property type="protein sequence ID" value="MBB5432729.1"/>
    <property type="molecule type" value="Genomic_DNA"/>
</dbReference>
<sequence length="495" mass="52398">MQPVVDTDAGRVRGSLEDGIAVFKGIPYAAPPVGALRFRPPRHPASWDDVRDATRPGPTAPTPPPGPGPRFYPDHRVPGDEWLNLNVWTPDPGSAGLPVLVWVHGGGFVNGAGSHPLYDGSVLARSGAVVVTVNYRIGAEGFALLDGGTPNLGLLDQIHALEWVRDNIARFGGNPHRVTVLGQSSGAMSVITLLSLPRTRGLFGRAVAQSGAGHHTHAAEDARTIAAELARRAGAEAPTPEALADTDPDRILAAQASISAEFATGADPQTWGERLALPGTLPFAPVVDGGLLPRRPIDGLRAGEGAGVDLMVGTTAEEFRLYRATGNGNGAATDRHLAEGAAGFGLDAKAAAVYAAEHGGRAGDALTALYGDAVFRIPAYRVLEARARVGVRVFAYEFGWRSPASGGRLGACHSLEVPFLFGTLDASAGLVGEDPPEELAERLRAAWLRFARTGDPGWEPWNQERRPVWRFDHPESALVEDPGAETRRLWEGRRV</sequence>
<reference evidence="7 8" key="1">
    <citation type="submission" date="2020-08" db="EMBL/GenBank/DDBJ databases">
        <title>Sequencing the genomes of 1000 actinobacteria strains.</title>
        <authorList>
            <person name="Klenk H.-P."/>
        </authorList>
    </citation>
    <scope>NUCLEOTIDE SEQUENCE [LARGE SCALE GENOMIC DNA]</scope>
    <source>
        <strain evidence="7 8">DSM 44551</strain>
    </source>
</reference>